<dbReference type="Proteomes" id="UP000294604">
    <property type="component" value="Unassembled WGS sequence"/>
</dbReference>
<proteinExistence type="predicted"/>
<dbReference type="AlphaFoldDB" id="A0A4R8SZF8"/>
<gene>
    <name evidence="2" type="ORF">CCUG60884_00359</name>
</gene>
<protein>
    <submittedName>
        <fullName evidence="2">Uncharacterized protein</fullName>
    </submittedName>
</protein>
<keyword evidence="1" id="KW-0472">Membrane</keyword>
<accession>A0A4R8SZF8</accession>
<reference evidence="2 3" key="1">
    <citation type="journal article" date="2019" name="Sci. Rep.">
        <title>Extended insight into the Mycobacterium chelonae-abscessus complex through whole genome sequencing of Mycobacterium salmoniphilum outbreak and Mycobacterium salmoniphilum-like strains.</title>
        <authorList>
            <person name="Behra P.R.K."/>
            <person name="Das S."/>
            <person name="Pettersson B.M.F."/>
            <person name="Shirreff L."/>
            <person name="DuCote T."/>
            <person name="Jacobsson K.G."/>
            <person name="Ennis D.G."/>
            <person name="Kirsebom L.A."/>
        </authorList>
    </citation>
    <scope>NUCLEOTIDE SEQUENCE [LARGE SCALE GENOMIC DNA]</scope>
    <source>
        <strain evidence="2 3">CCUG 60884</strain>
    </source>
</reference>
<keyword evidence="1" id="KW-1133">Transmembrane helix</keyword>
<evidence type="ECO:0000313" key="3">
    <source>
        <dbReference type="Proteomes" id="UP000294604"/>
    </source>
</evidence>
<keyword evidence="1" id="KW-0812">Transmembrane</keyword>
<dbReference type="EMBL" id="PECL01000004">
    <property type="protein sequence ID" value="TEA08997.1"/>
    <property type="molecule type" value="Genomic_DNA"/>
</dbReference>
<feature type="transmembrane region" description="Helical" evidence="1">
    <location>
        <begin position="21"/>
        <end position="37"/>
    </location>
</feature>
<comment type="caution">
    <text evidence="2">The sequence shown here is derived from an EMBL/GenBank/DDBJ whole genome shotgun (WGS) entry which is preliminary data.</text>
</comment>
<sequence length="238" mass="25594">MINTVLGWGTAAPYWSEVMKLLFWVSLAVFSLVSTLLPRDITAGSTWVNPDHVDLPLPYSVDQSGSLLSTVDIEGARFKNNVLGDVAPGSGRPLILGRSQTSPTISPLATNSVHLLTTLAGMYIPSEHELSVADWDSEGGKKLGPEDVTFRLRIRESAHMGIAGGTWPIARDVAQGGAPMTIATISAQAINAIGAAVPVTAEIFSDFRFRQLNLRLRVIRPDAFDFPIAIRLSCRAGE</sequence>
<organism evidence="2 3">
    <name type="scientific">Mycobacteroides salmoniphilum</name>
    <dbReference type="NCBI Taxonomy" id="404941"/>
    <lineage>
        <taxon>Bacteria</taxon>
        <taxon>Bacillati</taxon>
        <taxon>Actinomycetota</taxon>
        <taxon>Actinomycetes</taxon>
        <taxon>Mycobacteriales</taxon>
        <taxon>Mycobacteriaceae</taxon>
        <taxon>Mycobacteroides</taxon>
    </lineage>
</organism>
<evidence type="ECO:0000313" key="2">
    <source>
        <dbReference type="EMBL" id="TEA08997.1"/>
    </source>
</evidence>
<name>A0A4R8SZF8_9MYCO</name>
<evidence type="ECO:0000256" key="1">
    <source>
        <dbReference type="SAM" id="Phobius"/>
    </source>
</evidence>